<dbReference type="EMBL" id="JARYMX010000005">
    <property type="protein sequence ID" value="KAJ9546794.1"/>
    <property type="molecule type" value="Genomic_DNA"/>
</dbReference>
<sequence>MIKANQRIRKGCLGYLACVNDAGKERLGVNYVDIVRDYPEVFPNHLAPFDMKEMMMQLQELHDKGFIYPNILRFREHHFIL</sequence>
<name>A0AA38SQ49_9ASTR</name>
<organism evidence="1 2">
    <name type="scientific">Centaurea solstitialis</name>
    <name type="common">yellow star-thistle</name>
    <dbReference type="NCBI Taxonomy" id="347529"/>
    <lineage>
        <taxon>Eukaryota</taxon>
        <taxon>Viridiplantae</taxon>
        <taxon>Streptophyta</taxon>
        <taxon>Embryophyta</taxon>
        <taxon>Tracheophyta</taxon>
        <taxon>Spermatophyta</taxon>
        <taxon>Magnoliopsida</taxon>
        <taxon>eudicotyledons</taxon>
        <taxon>Gunneridae</taxon>
        <taxon>Pentapetalae</taxon>
        <taxon>asterids</taxon>
        <taxon>campanulids</taxon>
        <taxon>Asterales</taxon>
        <taxon>Asteraceae</taxon>
        <taxon>Carduoideae</taxon>
        <taxon>Cardueae</taxon>
        <taxon>Centaureinae</taxon>
        <taxon>Centaurea</taxon>
    </lineage>
</organism>
<accession>A0AA38SQ49</accession>
<keyword evidence="2" id="KW-1185">Reference proteome</keyword>
<reference evidence="1" key="1">
    <citation type="submission" date="2023-03" db="EMBL/GenBank/DDBJ databases">
        <title>Chromosome-scale reference genome and RAD-based genetic map of yellow starthistle (Centaurea solstitialis) reveal putative structural variation and QTLs associated with invader traits.</title>
        <authorList>
            <person name="Reatini B."/>
            <person name="Cang F.A."/>
            <person name="Jiang Q."/>
            <person name="Mckibben M.T.W."/>
            <person name="Barker M.S."/>
            <person name="Rieseberg L.H."/>
            <person name="Dlugosch K.M."/>
        </authorList>
    </citation>
    <scope>NUCLEOTIDE SEQUENCE</scope>
    <source>
        <strain evidence="1">CAN-66</strain>
        <tissue evidence="1">Leaf</tissue>
    </source>
</reference>
<comment type="caution">
    <text evidence="1">The sequence shown here is derived from an EMBL/GenBank/DDBJ whole genome shotgun (WGS) entry which is preliminary data.</text>
</comment>
<protein>
    <submittedName>
        <fullName evidence="1">Uncharacterized protein</fullName>
    </submittedName>
</protein>
<dbReference type="AlphaFoldDB" id="A0AA38SQ49"/>
<dbReference type="Proteomes" id="UP001172457">
    <property type="component" value="Chromosome 5"/>
</dbReference>
<evidence type="ECO:0000313" key="1">
    <source>
        <dbReference type="EMBL" id="KAJ9546794.1"/>
    </source>
</evidence>
<gene>
    <name evidence="1" type="ORF">OSB04_019337</name>
</gene>
<proteinExistence type="predicted"/>
<evidence type="ECO:0000313" key="2">
    <source>
        <dbReference type="Proteomes" id="UP001172457"/>
    </source>
</evidence>